<evidence type="ECO:0000256" key="3">
    <source>
        <dbReference type="ARBA" id="ARBA00022576"/>
    </source>
</evidence>
<dbReference type="GO" id="GO:0009098">
    <property type="term" value="P:L-leucine biosynthetic process"/>
    <property type="evidence" value="ECO:0007669"/>
    <property type="project" value="TreeGrafter"/>
</dbReference>
<gene>
    <name evidence="12" type="ORF">HK097_011670</name>
</gene>
<comment type="cofactor">
    <cofactor evidence="1 10">
        <name>pyridoxal 5'-phosphate</name>
        <dbReference type="ChEBI" id="CHEBI:597326"/>
    </cofactor>
</comment>
<evidence type="ECO:0000313" key="12">
    <source>
        <dbReference type="EMBL" id="KAJ3055034.1"/>
    </source>
</evidence>
<comment type="caution">
    <text evidence="12">The sequence shown here is derived from an EMBL/GenBank/DDBJ whole genome shotgun (WGS) entry which is preliminary data.</text>
</comment>
<dbReference type="InterPro" id="IPR001544">
    <property type="entry name" value="Aminotrans_IV"/>
</dbReference>
<dbReference type="PANTHER" id="PTHR11825:SF44">
    <property type="entry name" value="BRANCHED-CHAIN-AMINO-ACID AMINOTRANSFERASE"/>
    <property type="match status" value="1"/>
</dbReference>
<keyword evidence="7 11" id="KW-0100">Branched-chain amino acid biosynthesis</keyword>
<evidence type="ECO:0000256" key="10">
    <source>
        <dbReference type="RuleBase" id="RU004516"/>
    </source>
</evidence>
<evidence type="ECO:0000256" key="1">
    <source>
        <dbReference type="ARBA" id="ARBA00001933"/>
    </source>
</evidence>
<dbReference type="FunFam" id="3.20.10.10:FF:000004">
    <property type="entry name" value="Branched-chain-amino-acid aminotransferase"/>
    <property type="match status" value="1"/>
</dbReference>
<organism evidence="12 13">
    <name type="scientific">Rhizophlyctis rosea</name>
    <dbReference type="NCBI Taxonomy" id="64517"/>
    <lineage>
        <taxon>Eukaryota</taxon>
        <taxon>Fungi</taxon>
        <taxon>Fungi incertae sedis</taxon>
        <taxon>Chytridiomycota</taxon>
        <taxon>Chytridiomycota incertae sedis</taxon>
        <taxon>Chytridiomycetes</taxon>
        <taxon>Rhizophlyctidales</taxon>
        <taxon>Rhizophlyctidaceae</taxon>
        <taxon>Rhizophlyctis</taxon>
    </lineage>
</organism>
<dbReference type="InterPro" id="IPR033939">
    <property type="entry name" value="BCAT_family"/>
</dbReference>
<dbReference type="PROSITE" id="PS00770">
    <property type="entry name" value="AA_TRANSFER_CLASS_4"/>
    <property type="match status" value="1"/>
</dbReference>
<name>A0AAD5X3R6_9FUNG</name>
<evidence type="ECO:0000256" key="8">
    <source>
        <dbReference type="PIRSR" id="PIRSR006468-1"/>
    </source>
</evidence>
<comment type="similarity">
    <text evidence="2 9">Belongs to the class-IV pyridoxal-phosphate-dependent aminotransferase family.</text>
</comment>
<dbReference type="InterPro" id="IPR036038">
    <property type="entry name" value="Aminotransferase-like"/>
</dbReference>
<dbReference type="InterPro" id="IPR043132">
    <property type="entry name" value="BCAT-like_C"/>
</dbReference>
<dbReference type="PANTHER" id="PTHR11825">
    <property type="entry name" value="SUBGROUP IIII AMINOTRANSFERASE"/>
    <property type="match status" value="1"/>
</dbReference>
<dbReference type="Proteomes" id="UP001212841">
    <property type="component" value="Unassembled WGS sequence"/>
</dbReference>
<evidence type="ECO:0000256" key="6">
    <source>
        <dbReference type="ARBA" id="ARBA00022898"/>
    </source>
</evidence>
<comment type="catalytic activity">
    <reaction evidence="11">
        <text>L-valine + 2-oxoglutarate = 3-methyl-2-oxobutanoate + L-glutamate</text>
        <dbReference type="Rhea" id="RHEA:24813"/>
        <dbReference type="ChEBI" id="CHEBI:11851"/>
        <dbReference type="ChEBI" id="CHEBI:16810"/>
        <dbReference type="ChEBI" id="CHEBI:29985"/>
        <dbReference type="ChEBI" id="CHEBI:57762"/>
        <dbReference type="EC" id="2.6.1.42"/>
    </reaction>
</comment>
<dbReference type="GO" id="GO:0005739">
    <property type="term" value="C:mitochondrion"/>
    <property type="evidence" value="ECO:0007669"/>
    <property type="project" value="TreeGrafter"/>
</dbReference>
<keyword evidence="5 11" id="KW-0808">Transferase</keyword>
<evidence type="ECO:0000256" key="11">
    <source>
        <dbReference type="RuleBase" id="RU004517"/>
    </source>
</evidence>
<feature type="modified residue" description="N6-(pyridoxal phosphate)lysine" evidence="8">
    <location>
        <position position="239"/>
    </location>
</feature>
<dbReference type="AlphaFoldDB" id="A0AAD5X3R6"/>
<dbReference type="EC" id="2.6.1.42" evidence="11"/>
<dbReference type="SUPFAM" id="SSF56752">
    <property type="entry name" value="D-aminoacid aminotransferase-like PLP-dependent enzymes"/>
    <property type="match status" value="1"/>
</dbReference>
<dbReference type="PIRSF" id="PIRSF006468">
    <property type="entry name" value="BCAT1"/>
    <property type="match status" value="1"/>
</dbReference>
<comment type="catalytic activity">
    <reaction evidence="11">
        <text>L-isoleucine + 2-oxoglutarate = (S)-3-methyl-2-oxopentanoate + L-glutamate</text>
        <dbReference type="Rhea" id="RHEA:24801"/>
        <dbReference type="ChEBI" id="CHEBI:16810"/>
        <dbReference type="ChEBI" id="CHEBI:29985"/>
        <dbReference type="ChEBI" id="CHEBI:35146"/>
        <dbReference type="ChEBI" id="CHEBI:58045"/>
        <dbReference type="EC" id="2.6.1.42"/>
    </reaction>
</comment>
<keyword evidence="3 11" id="KW-0032">Aminotransferase</keyword>
<evidence type="ECO:0000256" key="2">
    <source>
        <dbReference type="ARBA" id="ARBA00009320"/>
    </source>
</evidence>
<evidence type="ECO:0000256" key="5">
    <source>
        <dbReference type="ARBA" id="ARBA00022679"/>
    </source>
</evidence>
<accession>A0AAD5X3R6</accession>
<dbReference type="InterPro" id="IPR005786">
    <property type="entry name" value="B_amino_transII"/>
</dbReference>
<evidence type="ECO:0000256" key="4">
    <source>
        <dbReference type="ARBA" id="ARBA00022605"/>
    </source>
</evidence>
<evidence type="ECO:0000256" key="7">
    <source>
        <dbReference type="ARBA" id="ARBA00023304"/>
    </source>
</evidence>
<dbReference type="NCBIfam" id="TIGR01123">
    <property type="entry name" value="ilvE_II"/>
    <property type="match status" value="1"/>
</dbReference>
<dbReference type="EMBL" id="JADGJD010000099">
    <property type="protein sequence ID" value="KAJ3055034.1"/>
    <property type="molecule type" value="Genomic_DNA"/>
</dbReference>
<sequence>MLLRRLATVRPAAPLLSIVRPTTTPLRRMLSQVPPQGAGLPGLSASKLIKTQTKEPKTMLPNNELLFGKTFSDHMLTIEWDNKNGWHAPELKPYGKLELDPSCTVFHYAVECFEGLKAYKDKDGKIRLFRPDMNMKRLARSCERLTLPAFDQSELLELIKEFCRTDERWIPNERGYSLYIRPTVIATQESLGVGASSRALLFVIASPVGPYYKTGFAAVSLYGTDHYTRAWPGGTGDAKIGANYAPGIRPQIEVAQDGYQQNLWLFGEEQWITEVGTMNFFLFWKNAQGERELITPPLDGTILPGVTRDSILSLARQWNEFKVTESKLSMFEVAKAIEEGRVIEMFGAGTAAIVSPIKRIHSKGKDLNIPLDPSDKAQQAGPLTRRLADTIMGIQYGEIPHKWSVVV</sequence>
<dbReference type="Gene3D" id="3.20.10.10">
    <property type="entry name" value="D-amino Acid Aminotransferase, subunit A, domain 2"/>
    <property type="match status" value="1"/>
</dbReference>
<comment type="catalytic activity">
    <reaction evidence="11">
        <text>L-leucine + 2-oxoglutarate = 4-methyl-2-oxopentanoate + L-glutamate</text>
        <dbReference type="Rhea" id="RHEA:18321"/>
        <dbReference type="ChEBI" id="CHEBI:16810"/>
        <dbReference type="ChEBI" id="CHEBI:17865"/>
        <dbReference type="ChEBI" id="CHEBI:29985"/>
        <dbReference type="ChEBI" id="CHEBI:57427"/>
        <dbReference type="EC" id="2.6.1.42"/>
    </reaction>
</comment>
<dbReference type="GO" id="GO:0004084">
    <property type="term" value="F:branched-chain-amino-acid transaminase activity"/>
    <property type="evidence" value="ECO:0007669"/>
    <property type="project" value="UniProtKB-EC"/>
</dbReference>
<dbReference type="InterPro" id="IPR018300">
    <property type="entry name" value="Aminotrans_IV_CS"/>
</dbReference>
<keyword evidence="6 10" id="KW-0663">Pyridoxal phosphate</keyword>
<keyword evidence="13" id="KW-1185">Reference proteome</keyword>
<evidence type="ECO:0000313" key="13">
    <source>
        <dbReference type="Proteomes" id="UP001212841"/>
    </source>
</evidence>
<dbReference type="CDD" id="cd01557">
    <property type="entry name" value="BCAT_beta_family"/>
    <property type="match status" value="1"/>
</dbReference>
<dbReference type="Gene3D" id="3.30.470.10">
    <property type="match status" value="1"/>
</dbReference>
<dbReference type="GO" id="GO:0009099">
    <property type="term" value="P:L-valine biosynthetic process"/>
    <property type="evidence" value="ECO:0007669"/>
    <property type="project" value="TreeGrafter"/>
</dbReference>
<protein>
    <recommendedName>
        <fullName evidence="11">Branched-chain-amino-acid aminotransferase</fullName>
        <ecNumber evidence="11">2.6.1.42</ecNumber>
    </recommendedName>
</protein>
<evidence type="ECO:0000256" key="9">
    <source>
        <dbReference type="RuleBase" id="RU004106"/>
    </source>
</evidence>
<dbReference type="InterPro" id="IPR043131">
    <property type="entry name" value="BCAT-like_N"/>
</dbReference>
<dbReference type="FunFam" id="3.30.470.10:FF:000005">
    <property type="entry name" value="Branched-chain-amino-acid aminotransferase"/>
    <property type="match status" value="1"/>
</dbReference>
<dbReference type="Pfam" id="PF01063">
    <property type="entry name" value="Aminotran_4"/>
    <property type="match status" value="1"/>
</dbReference>
<proteinExistence type="inferred from homology"/>
<reference evidence="12" key="1">
    <citation type="submission" date="2020-05" db="EMBL/GenBank/DDBJ databases">
        <title>Phylogenomic resolution of chytrid fungi.</title>
        <authorList>
            <person name="Stajich J.E."/>
            <person name="Amses K."/>
            <person name="Simmons R."/>
            <person name="Seto K."/>
            <person name="Myers J."/>
            <person name="Bonds A."/>
            <person name="Quandt C.A."/>
            <person name="Barry K."/>
            <person name="Liu P."/>
            <person name="Grigoriev I."/>
            <person name="Longcore J.E."/>
            <person name="James T.Y."/>
        </authorList>
    </citation>
    <scope>NUCLEOTIDE SEQUENCE</scope>
    <source>
        <strain evidence="12">JEL0318</strain>
    </source>
</reference>
<dbReference type="NCBIfam" id="NF009897">
    <property type="entry name" value="PRK13357.1"/>
    <property type="match status" value="1"/>
</dbReference>
<keyword evidence="4 11" id="KW-0028">Amino-acid biosynthesis</keyword>